<dbReference type="InterPro" id="IPR002110">
    <property type="entry name" value="Ankyrin_rpt"/>
</dbReference>
<name>A0A3R5TLY0_MYTGA</name>
<organism evidence="3 4">
    <name type="scientific">Mytilus galloprovincialis</name>
    <name type="common">Mediterranean mussel</name>
    <dbReference type="NCBI Taxonomy" id="29158"/>
    <lineage>
        <taxon>Eukaryota</taxon>
        <taxon>Metazoa</taxon>
        <taxon>Spiralia</taxon>
        <taxon>Lophotrochozoa</taxon>
        <taxon>Mollusca</taxon>
        <taxon>Bivalvia</taxon>
        <taxon>Autobranchia</taxon>
        <taxon>Pteriomorphia</taxon>
        <taxon>Mytilida</taxon>
        <taxon>Mytiloidea</taxon>
        <taxon>Mytilidae</taxon>
        <taxon>Mytilinae</taxon>
        <taxon>Mytilus</taxon>
    </lineage>
</organism>
<gene>
    <name evidence="3" type="ORF">AM593_08890</name>
</gene>
<evidence type="ECO:0000256" key="2">
    <source>
        <dbReference type="ARBA" id="ARBA00023043"/>
    </source>
</evidence>
<proteinExistence type="predicted"/>
<feature type="non-terminal residue" evidence="3">
    <location>
        <position position="157"/>
    </location>
</feature>
<dbReference type="SUPFAM" id="SSF48403">
    <property type="entry name" value="Ankyrin repeat"/>
    <property type="match status" value="1"/>
</dbReference>
<dbReference type="InterPro" id="IPR036770">
    <property type="entry name" value="Ankyrin_rpt-contain_sf"/>
</dbReference>
<evidence type="ECO:0000313" key="3">
    <source>
        <dbReference type="EMBL" id="OPL20698.1"/>
    </source>
</evidence>
<dbReference type="GO" id="GO:0004842">
    <property type="term" value="F:ubiquitin-protein transferase activity"/>
    <property type="evidence" value="ECO:0007669"/>
    <property type="project" value="TreeGrafter"/>
</dbReference>
<feature type="non-terminal residue" evidence="3">
    <location>
        <position position="1"/>
    </location>
</feature>
<reference evidence="3 4" key="1">
    <citation type="journal article" date="2016" name="PLoS ONE">
        <title>A First Insight into the Genome of the Filter-Feeder Mussel Mytilus galloprovincialis.</title>
        <authorList>
            <person name="Murgarella M."/>
            <person name="Puiu D."/>
            <person name="Novoa B."/>
            <person name="Figueras A."/>
            <person name="Posada D."/>
            <person name="Canchaya C."/>
        </authorList>
    </citation>
    <scope>NUCLEOTIDE SEQUENCE [LARGE SCALE GENOMIC DNA]</scope>
    <source>
        <tissue evidence="3">Muscle</tissue>
    </source>
</reference>
<dbReference type="Proteomes" id="UP000266721">
    <property type="component" value="Unassembled WGS sequence"/>
</dbReference>
<protein>
    <submittedName>
        <fullName evidence="3">Uncharacterized protein</fullName>
    </submittedName>
</protein>
<dbReference type="GO" id="GO:0085020">
    <property type="term" value="P:protein K6-linked ubiquitination"/>
    <property type="evidence" value="ECO:0007669"/>
    <property type="project" value="TreeGrafter"/>
</dbReference>
<dbReference type="EMBL" id="KV602124">
    <property type="protein sequence ID" value="OPL20698.1"/>
    <property type="molecule type" value="Genomic_DNA"/>
</dbReference>
<keyword evidence="2" id="KW-0040">ANK repeat</keyword>
<dbReference type="SMART" id="SM00248">
    <property type="entry name" value="ANK"/>
    <property type="match status" value="2"/>
</dbReference>
<accession>A0A3R5TLY0</accession>
<dbReference type="GO" id="GO:0070531">
    <property type="term" value="C:BRCA1-A complex"/>
    <property type="evidence" value="ECO:0007669"/>
    <property type="project" value="TreeGrafter"/>
</dbReference>
<sequence length="157" mass="16880">MLKKGANPNCTDPGRDSPLILAIKKNIDNVVLSLLNAGADVSHIGENGGTVLEVCINQRSSETIVIAVVEKGLTGNTPQSLGQFPLARLLDEGFSDSLLTVMIENGANPNFVQHGEDSVLMKAIKEKRYTLCRILIEDGANVNFKNPEGLTAFDIFT</sequence>
<dbReference type="PANTHER" id="PTHR24171">
    <property type="entry name" value="ANKYRIN REPEAT DOMAIN-CONTAINING PROTEIN 39-RELATED"/>
    <property type="match status" value="1"/>
</dbReference>
<keyword evidence="4" id="KW-1185">Reference proteome</keyword>
<dbReference type="PANTHER" id="PTHR24171:SF8">
    <property type="entry name" value="BRCA1-ASSOCIATED RING DOMAIN PROTEIN 1"/>
    <property type="match status" value="1"/>
</dbReference>
<evidence type="ECO:0000256" key="1">
    <source>
        <dbReference type="ARBA" id="ARBA00022737"/>
    </source>
</evidence>
<dbReference type="Gene3D" id="1.25.40.20">
    <property type="entry name" value="Ankyrin repeat-containing domain"/>
    <property type="match status" value="1"/>
</dbReference>
<dbReference type="GO" id="GO:0031436">
    <property type="term" value="C:BRCA1-BARD1 complex"/>
    <property type="evidence" value="ECO:0007669"/>
    <property type="project" value="TreeGrafter"/>
</dbReference>
<evidence type="ECO:0000313" key="4">
    <source>
        <dbReference type="Proteomes" id="UP000266721"/>
    </source>
</evidence>
<dbReference type="AlphaFoldDB" id="A0A3R5TLY0"/>
<dbReference type="SMR" id="A0A3R5TLY0"/>
<keyword evidence="1" id="KW-0677">Repeat</keyword>